<reference evidence="3 4" key="1">
    <citation type="journal article" date="2016" name="Nat. Commun.">
        <title>Thousands of microbial genomes shed light on interconnected biogeochemical processes in an aquifer system.</title>
        <authorList>
            <person name="Anantharaman K."/>
            <person name="Brown C.T."/>
            <person name="Hug L.A."/>
            <person name="Sharon I."/>
            <person name="Castelle C.J."/>
            <person name="Probst A.J."/>
            <person name="Thomas B.C."/>
            <person name="Singh A."/>
            <person name="Wilkins M.J."/>
            <person name="Karaoz U."/>
            <person name="Brodie E.L."/>
            <person name="Williams K.H."/>
            <person name="Hubbard S.S."/>
            <person name="Banfield J.F."/>
        </authorList>
    </citation>
    <scope>NUCLEOTIDE SEQUENCE [LARGE SCALE GENOMIC DNA]</scope>
</reference>
<evidence type="ECO:0000313" key="4">
    <source>
        <dbReference type="Proteomes" id="UP000176377"/>
    </source>
</evidence>
<gene>
    <name evidence="3" type="ORF">A2765_01765</name>
</gene>
<keyword evidence="1" id="KW-0472">Membrane</keyword>
<dbReference type="AlphaFoldDB" id="A0A1F6DHC8"/>
<name>A0A1F6DHC8_9BACT</name>
<evidence type="ECO:0000313" key="3">
    <source>
        <dbReference type="EMBL" id="OGG60815.1"/>
    </source>
</evidence>
<comment type="caution">
    <text evidence="3">The sequence shown here is derived from an EMBL/GenBank/DDBJ whole genome shotgun (WGS) entry which is preliminary data.</text>
</comment>
<keyword evidence="1" id="KW-0812">Transmembrane</keyword>
<feature type="chain" id="PRO_5009523913" description="TIGR03745 family integrating conjugative element membrane protein" evidence="2">
    <location>
        <begin position="25"/>
        <end position="98"/>
    </location>
</feature>
<dbReference type="Proteomes" id="UP000176377">
    <property type="component" value="Unassembled WGS sequence"/>
</dbReference>
<sequence>MSMRFLIRRFAPIIALLAPMAAAAQESGSATGSLILGLYGVVGFFGAASVVVFIGGLIVYLIRLGTERREEGIKIMEWGFSILVVVVLCIGLLRWLQG</sequence>
<evidence type="ECO:0008006" key="5">
    <source>
        <dbReference type="Google" id="ProtNLM"/>
    </source>
</evidence>
<keyword evidence="2" id="KW-0732">Signal</keyword>
<keyword evidence="1" id="KW-1133">Transmembrane helix</keyword>
<feature type="transmembrane region" description="Helical" evidence="1">
    <location>
        <begin position="75"/>
        <end position="96"/>
    </location>
</feature>
<accession>A0A1F6DHC8</accession>
<organism evidence="3 4">
    <name type="scientific">Candidatus Kaiserbacteria bacterium RIFCSPHIGHO2_01_FULL_56_24</name>
    <dbReference type="NCBI Taxonomy" id="1798487"/>
    <lineage>
        <taxon>Bacteria</taxon>
        <taxon>Candidatus Kaiseribacteriota</taxon>
    </lineage>
</organism>
<evidence type="ECO:0000256" key="2">
    <source>
        <dbReference type="SAM" id="SignalP"/>
    </source>
</evidence>
<dbReference type="EMBL" id="MFLA01000001">
    <property type="protein sequence ID" value="OGG60815.1"/>
    <property type="molecule type" value="Genomic_DNA"/>
</dbReference>
<feature type="signal peptide" evidence="2">
    <location>
        <begin position="1"/>
        <end position="24"/>
    </location>
</feature>
<proteinExistence type="predicted"/>
<protein>
    <recommendedName>
        <fullName evidence="5">TIGR03745 family integrating conjugative element membrane protein</fullName>
    </recommendedName>
</protein>
<feature type="transmembrane region" description="Helical" evidence="1">
    <location>
        <begin position="39"/>
        <end position="63"/>
    </location>
</feature>
<evidence type="ECO:0000256" key="1">
    <source>
        <dbReference type="SAM" id="Phobius"/>
    </source>
</evidence>